<evidence type="ECO:0000313" key="5">
    <source>
        <dbReference type="EMBL" id="VFT91847.1"/>
    </source>
</evidence>
<dbReference type="InterPro" id="IPR036865">
    <property type="entry name" value="CRAL-TRIO_dom_sf"/>
</dbReference>
<dbReference type="Pfam" id="PF00650">
    <property type="entry name" value="CRAL_TRIO"/>
    <property type="match status" value="1"/>
</dbReference>
<dbReference type="EMBL" id="CAADRA010005629">
    <property type="protein sequence ID" value="VFT91847.1"/>
    <property type="molecule type" value="Genomic_DNA"/>
</dbReference>
<dbReference type="InterPro" id="IPR001849">
    <property type="entry name" value="PH_domain"/>
</dbReference>
<dbReference type="InterPro" id="IPR011993">
    <property type="entry name" value="PH-like_dom_sf"/>
</dbReference>
<dbReference type="CDD" id="cd00170">
    <property type="entry name" value="SEC14"/>
    <property type="match status" value="1"/>
</dbReference>
<dbReference type="CDD" id="cd00821">
    <property type="entry name" value="PH"/>
    <property type="match status" value="1"/>
</dbReference>
<dbReference type="InterPro" id="IPR052578">
    <property type="entry name" value="PI_Transfer_CRAL-TRIO"/>
</dbReference>
<feature type="compositionally biased region" description="Polar residues" evidence="1">
    <location>
        <begin position="588"/>
        <end position="605"/>
    </location>
</feature>
<dbReference type="InterPro" id="IPR001251">
    <property type="entry name" value="CRAL-TRIO_dom"/>
</dbReference>
<keyword evidence="6" id="KW-1185">Reference proteome</keyword>
<gene>
    <name evidence="5" type="primary">Aste57867_15033</name>
    <name evidence="4" type="ORF">As57867_014977</name>
    <name evidence="5" type="ORF">ASTE57867_15033</name>
</gene>
<feature type="region of interest" description="Disordered" evidence="1">
    <location>
        <begin position="575"/>
        <end position="605"/>
    </location>
</feature>
<sequence>MYAPPSAGGGALTALEHAVALPDAFSKQEYERILRRNHQDVTKAAVQLKAKHAWMQSNDLDNLGLGKPSIQREVKKQYMQVLHEATDKVKCPVVLFSVGKFHVKQTTDAHLIAGKEQCTDHGGSGSAVDAAASSLEDARRLIVYMVTLAVELMEDENAPGIVFLIDMEGVSTNLVVEGSVHLELLKMLKEHFPETVQFCFVLNFSASVWVQQATAFLLKSLGVSNHTQQKIKFVQDLRELHHYFNAPSLPEKFGGLYRLMLPQQWMEVQAEIEDIDLDNLPADEETVYMTKQARELNGMQYAACSVNQVVEMNTTVLRGPLWRNKSGIAWVKVYAVLRPDALLLYDDAKGKMPMVIIPVNHEVAVVAAHFDNAPKGTFGFRVDVEGVPGGHLLAANSEKERGNWLQDLQMGIQSFQELHAREVYDEERKMKLDADFEKLNMIDFSTELPTQPVTRPLPPPASPPAPTPIINAPPYPALQPGQHGMMMPPPLMMQTPMHPPLVHQSMPNPMHVSSPPAPSPMNMGGGSGFPPMMYPPNGMAQVPPQGYGGYASQPQGLPPPQYGYPPQMPPHQPVYGQHAPPQMHNGVYQPTYTSQQQQFPNARTF</sequence>
<dbReference type="AlphaFoldDB" id="A0A485L3G6"/>
<dbReference type="Pfam" id="PF00169">
    <property type="entry name" value="PH"/>
    <property type="match status" value="1"/>
</dbReference>
<name>A0A485L3G6_9STRA</name>
<protein>
    <submittedName>
        <fullName evidence="5">Aste57867_15033 protein</fullName>
    </submittedName>
</protein>
<dbReference type="GO" id="GO:0008526">
    <property type="term" value="F:phosphatidylinositol transfer activity"/>
    <property type="evidence" value="ECO:0007669"/>
    <property type="project" value="TreeGrafter"/>
</dbReference>
<feature type="domain" description="CRAL-TRIO" evidence="3">
    <location>
        <begin position="70"/>
        <end position="261"/>
    </location>
</feature>
<proteinExistence type="predicted"/>
<dbReference type="SUPFAM" id="SSF50729">
    <property type="entry name" value="PH domain-like"/>
    <property type="match status" value="1"/>
</dbReference>
<evidence type="ECO:0000313" key="6">
    <source>
        <dbReference type="Proteomes" id="UP000332933"/>
    </source>
</evidence>
<dbReference type="SUPFAM" id="SSF52087">
    <property type="entry name" value="CRAL/TRIO domain"/>
    <property type="match status" value="1"/>
</dbReference>
<evidence type="ECO:0000259" key="3">
    <source>
        <dbReference type="PROSITE" id="PS50191"/>
    </source>
</evidence>
<dbReference type="Gene3D" id="3.40.525.10">
    <property type="entry name" value="CRAL-TRIO lipid binding domain"/>
    <property type="match status" value="1"/>
</dbReference>
<dbReference type="OrthoDB" id="1434354at2759"/>
<dbReference type="PANTHER" id="PTHR45824:SF29">
    <property type="entry name" value="GH16843P"/>
    <property type="match status" value="1"/>
</dbReference>
<dbReference type="Gene3D" id="2.30.29.30">
    <property type="entry name" value="Pleckstrin-homology domain (PH domain)/Phosphotyrosine-binding domain (PTB)"/>
    <property type="match status" value="1"/>
</dbReference>
<reference evidence="4" key="2">
    <citation type="submission" date="2019-06" db="EMBL/GenBank/DDBJ databases">
        <title>Genomics analysis of Aphanomyces spp. identifies a new class of oomycete effector associated with host adaptation.</title>
        <authorList>
            <person name="Gaulin E."/>
        </authorList>
    </citation>
    <scope>NUCLEOTIDE SEQUENCE</scope>
    <source>
        <strain evidence="4">CBS 578.67</strain>
    </source>
</reference>
<accession>A0A485L3G6</accession>
<dbReference type="Proteomes" id="UP000332933">
    <property type="component" value="Unassembled WGS sequence"/>
</dbReference>
<evidence type="ECO:0000259" key="2">
    <source>
        <dbReference type="PROSITE" id="PS50003"/>
    </source>
</evidence>
<feature type="domain" description="PH" evidence="2">
    <location>
        <begin position="314"/>
        <end position="413"/>
    </location>
</feature>
<dbReference type="PROSITE" id="PS50191">
    <property type="entry name" value="CRAL_TRIO"/>
    <property type="match status" value="1"/>
</dbReference>
<organism evidence="5 6">
    <name type="scientific">Aphanomyces stellatus</name>
    <dbReference type="NCBI Taxonomy" id="120398"/>
    <lineage>
        <taxon>Eukaryota</taxon>
        <taxon>Sar</taxon>
        <taxon>Stramenopiles</taxon>
        <taxon>Oomycota</taxon>
        <taxon>Saprolegniomycetes</taxon>
        <taxon>Saprolegniales</taxon>
        <taxon>Verrucalvaceae</taxon>
        <taxon>Aphanomyces</taxon>
    </lineage>
</organism>
<reference evidence="5 6" key="1">
    <citation type="submission" date="2019-03" db="EMBL/GenBank/DDBJ databases">
        <authorList>
            <person name="Gaulin E."/>
            <person name="Dumas B."/>
        </authorList>
    </citation>
    <scope>NUCLEOTIDE SEQUENCE [LARGE SCALE GENOMIC DNA]</scope>
    <source>
        <strain evidence="5">CBS 568.67</strain>
    </source>
</reference>
<evidence type="ECO:0000313" key="4">
    <source>
        <dbReference type="EMBL" id="KAF0694063.1"/>
    </source>
</evidence>
<dbReference type="SMART" id="SM00233">
    <property type="entry name" value="PH"/>
    <property type="match status" value="1"/>
</dbReference>
<dbReference type="EMBL" id="VJMH01005608">
    <property type="protein sequence ID" value="KAF0694063.1"/>
    <property type="molecule type" value="Genomic_DNA"/>
</dbReference>
<dbReference type="PROSITE" id="PS50003">
    <property type="entry name" value="PH_DOMAIN"/>
    <property type="match status" value="1"/>
</dbReference>
<dbReference type="PANTHER" id="PTHR45824">
    <property type="entry name" value="GH16843P"/>
    <property type="match status" value="1"/>
</dbReference>
<evidence type="ECO:0000256" key="1">
    <source>
        <dbReference type="SAM" id="MobiDB-lite"/>
    </source>
</evidence>